<feature type="domain" description="Glycosyltransferase subfamily 4-like N-terminal" evidence="4">
    <location>
        <begin position="23"/>
        <end position="177"/>
    </location>
</feature>
<evidence type="ECO:0000259" key="3">
    <source>
        <dbReference type="Pfam" id="PF00534"/>
    </source>
</evidence>
<dbReference type="SUPFAM" id="SSF53756">
    <property type="entry name" value="UDP-Glycosyltransferase/glycogen phosphorylase"/>
    <property type="match status" value="1"/>
</dbReference>
<dbReference type="InterPro" id="IPR028098">
    <property type="entry name" value="Glyco_trans_4-like_N"/>
</dbReference>
<sequence length="374" mass="40586">MTSNDRQETSVRVLNLIQCTNLGGMEVASLRLMRGLMQRGHRVELLSLHPLGALAPLLAASGIAAEGLTYRGTWGWRSLGAVRAAIARHDHDALLMTGHNLIAMLALDRDPARRRVLAIHYHHLGVKPRWQWRLIYSMALARFDAITFPSDFVCTEAQAIQSGIARIAHTVRNPIDLPPLPDARDKMIARAHFRLPPGAVVIGNAGHLIARKRFDVFLDVAARVSATRDGCYFLIAGDGELRGTLEAQASRLGIGQQVVWAGRLPDLASFYSALDVLLFNSDQDALGMTPLEAMSYGVPVVASSLYGGLKEVIRERAHGILLDRHDTDALAAAVIECLRTGPDRPGHLARARVSELTPQAHTVGAIESLLSGGS</sequence>
<name>A0A2K8U2X4_9GAMM</name>
<evidence type="ECO:0000313" key="6">
    <source>
        <dbReference type="Proteomes" id="UP000232638"/>
    </source>
</evidence>
<dbReference type="CDD" id="cd03811">
    <property type="entry name" value="GT4_GT28_WabH-like"/>
    <property type="match status" value="1"/>
</dbReference>
<dbReference type="Gene3D" id="3.40.50.2000">
    <property type="entry name" value="Glycogen Phosphorylase B"/>
    <property type="match status" value="2"/>
</dbReference>
<dbReference type="OrthoDB" id="9775208at2"/>
<dbReference type="Pfam" id="PF00534">
    <property type="entry name" value="Glycos_transf_1"/>
    <property type="match status" value="1"/>
</dbReference>
<dbReference type="Pfam" id="PF13439">
    <property type="entry name" value="Glyco_transf_4"/>
    <property type="match status" value="1"/>
</dbReference>
<dbReference type="GO" id="GO:0016757">
    <property type="term" value="F:glycosyltransferase activity"/>
    <property type="evidence" value="ECO:0007669"/>
    <property type="project" value="UniProtKB-KW"/>
</dbReference>
<keyword evidence="6" id="KW-1185">Reference proteome</keyword>
<feature type="domain" description="Glycosyl transferase family 1" evidence="3">
    <location>
        <begin position="191"/>
        <end position="341"/>
    </location>
</feature>
<dbReference type="AlphaFoldDB" id="A0A2K8U2X4"/>
<dbReference type="GO" id="GO:1901135">
    <property type="term" value="P:carbohydrate derivative metabolic process"/>
    <property type="evidence" value="ECO:0007669"/>
    <property type="project" value="UniProtKB-ARBA"/>
</dbReference>
<accession>A0A2K8U2X4</accession>
<proteinExistence type="predicted"/>
<dbReference type="Proteomes" id="UP000232638">
    <property type="component" value="Chromosome"/>
</dbReference>
<dbReference type="PANTHER" id="PTHR12526">
    <property type="entry name" value="GLYCOSYLTRANSFERASE"/>
    <property type="match status" value="1"/>
</dbReference>
<dbReference type="PANTHER" id="PTHR12526:SF510">
    <property type="entry name" value="D-INOSITOL 3-PHOSPHATE GLYCOSYLTRANSFERASE"/>
    <property type="match status" value="1"/>
</dbReference>
<gene>
    <name evidence="5" type="ORF">THSYN_02440</name>
</gene>
<evidence type="ECO:0000259" key="4">
    <source>
        <dbReference type="Pfam" id="PF13439"/>
    </source>
</evidence>
<keyword evidence="1" id="KW-0328">Glycosyltransferase</keyword>
<reference evidence="5 6" key="1">
    <citation type="submission" date="2017-03" db="EMBL/GenBank/DDBJ databases">
        <title>Complete genome sequence of Candidatus 'Thiodictyon syntrophicum' sp. nov. strain Cad16T, a photolithoautotroph purple sulfur bacterium isolated from an alpine meromictic lake.</title>
        <authorList>
            <person name="Luedin S.M."/>
            <person name="Pothier J.F."/>
            <person name="Danza F."/>
            <person name="Storelli N."/>
            <person name="Wittwer M."/>
            <person name="Tonolla M."/>
        </authorList>
    </citation>
    <scope>NUCLEOTIDE SEQUENCE [LARGE SCALE GENOMIC DNA]</scope>
    <source>
        <strain evidence="5 6">Cad16T</strain>
    </source>
</reference>
<evidence type="ECO:0000256" key="1">
    <source>
        <dbReference type="ARBA" id="ARBA00022676"/>
    </source>
</evidence>
<organism evidence="5 6">
    <name type="scientific">Candidatus Thiodictyon syntrophicum</name>
    <dbReference type="NCBI Taxonomy" id="1166950"/>
    <lineage>
        <taxon>Bacteria</taxon>
        <taxon>Pseudomonadati</taxon>
        <taxon>Pseudomonadota</taxon>
        <taxon>Gammaproteobacteria</taxon>
        <taxon>Chromatiales</taxon>
        <taxon>Chromatiaceae</taxon>
        <taxon>Thiodictyon</taxon>
    </lineage>
</organism>
<dbReference type="KEGG" id="tsy:THSYN_02440"/>
<protein>
    <recommendedName>
        <fullName evidence="7">Glycosyltransferase subfamily 4-like N-terminal domain-containing protein</fullName>
    </recommendedName>
</protein>
<evidence type="ECO:0000313" key="5">
    <source>
        <dbReference type="EMBL" id="AUB79933.1"/>
    </source>
</evidence>
<dbReference type="InterPro" id="IPR001296">
    <property type="entry name" value="Glyco_trans_1"/>
</dbReference>
<dbReference type="EMBL" id="CP020370">
    <property type="protein sequence ID" value="AUB79933.1"/>
    <property type="molecule type" value="Genomic_DNA"/>
</dbReference>
<evidence type="ECO:0000256" key="2">
    <source>
        <dbReference type="ARBA" id="ARBA00022679"/>
    </source>
</evidence>
<evidence type="ECO:0008006" key="7">
    <source>
        <dbReference type="Google" id="ProtNLM"/>
    </source>
</evidence>
<keyword evidence="2" id="KW-0808">Transferase</keyword>